<name>A0A7T8KEB5_CALRO</name>
<proteinExistence type="predicted"/>
<evidence type="ECO:0000313" key="3">
    <source>
        <dbReference type="Proteomes" id="UP000595437"/>
    </source>
</evidence>
<feature type="region of interest" description="Disordered" evidence="1">
    <location>
        <begin position="1"/>
        <end position="59"/>
    </location>
</feature>
<feature type="compositionally biased region" description="Basic and acidic residues" evidence="1">
    <location>
        <begin position="1"/>
        <end position="13"/>
    </location>
</feature>
<keyword evidence="3" id="KW-1185">Reference proteome</keyword>
<dbReference type="EMBL" id="CP045893">
    <property type="protein sequence ID" value="QQP54360.1"/>
    <property type="molecule type" value="Genomic_DNA"/>
</dbReference>
<protein>
    <submittedName>
        <fullName evidence="2">Uncharacterized protein</fullName>
    </submittedName>
</protein>
<organism evidence="2 3">
    <name type="scientific">Caligus rogercresseyi</name>
    <name type="common">Sea louse</name>
    <dbReference type="NCBI Taxonomy" id="217165"/>
    <lineage>
        <taxon>Eukaryota</taxon>
        <taxon>Metazoa</taxon>
        <taxon>Ecdysozoa</taxon>
        <taxon>Arthropoda</taxon>
        <taxon>Crustacea</taxon>
        <taxon>Multicrustacea</taxon>
        <taxon>Hexanauplia</taxon>
        <taxon>Copepoda</taxon>
        <taxon>Siphonostomatoida</taxon>
        <taxon>Caligidae</taxon>
        <taxon>Caligus</taxon>
    </lineage>
</organism>
<reference evidence="3" key="1">
    <citation type="submission" date="2021-01" db="EMBL/GenBank/DDBJ databases">
        <title>Caligus Genome Assembly.</title>
        <authorList>
            <person name="Gallardo-Escarate C."/>
        </authorList>
    </citation>
    <scope>NUCLEOTIDE SEQUENCE [LARGE SCALE GENOMIC DNA]</scope>
</reference>
<evidence type="ECO:0000256" key="1">
    <source>
        <dbReference type="SAM" id="MobiDB-lite"/>
    </source>
</evidence>
<gene>
    <name evidence="2" type="ORF">FKW44_007171</name>
</gene>
<accession>A0A7T8KEB5</accession>
<sequence>MSRLTKGDSRSIKNSDILNTEHNEDDDKDERGRNTRDPRGERGGKERNLRETATTKIKR</sequence>
<feature type="compositionally biased region" description="Basic and acidic residues" evidence="1">
    <location>
        <begin position="29"/>
        <end position="50"/>
    </location>
</feature>
<dbReference type="AlphaFoldDB" id="A0A7T8KEB5"/>
<dbReference type="Proteomes" id="UP000595437">
    <property type="component" value="Chromosome 4"/>
</dbReference>
<evidence type="ECO:0000313" key="2">
    <source>
        <dbReference type="EMBL" id="QQP54360.1"/>
    </source>
</evidence>